<comment type="similarity">
    <text evidence="1">Belongs to the LysR transcriptional regulatory family.</text>
</comment>
<dbReference type="RefSeq" id="WP_205102205.1">
    <property type="nucleotide sequence ID" value="NZ_JACJJC010000005.1"/>
</dbReference>
<dbReference type="PROSITE" id="PS50931">
    <property type="entry name" value="HTH_LYSR"/>
    <property type="match status" value="1"/>
</dbReference>
<evidence type="ECO:0000313" key="7">
    <source>
        <dbReference type="Proteomes" id="UP000715095"/>
    </source>
</evidence>
<evidence type="ECO:0000256" key="2">
    <source>
        <dbReference type="ARBA" id="ARBA00023015"/>
    </source>
</evidence>
<evidence type="ECO:0000313" key="6">
    <source>
        <dbReference type="EMBL" id="MBM6703730.1"/>
    </source>
</evidence>
<accession>A0ABS2DQV9</accession>
<evidence type="ECO:0000256" key="4">
    <source>
        <dbReference type="ARBA" id="ARBA00023163"/>
    </source>
</evidence>
<dbReference type="InterPro" id="IPR000847">
    <property type="entry name" value="LysR_HTH_N"/>
</dbReference>
<keyword evidence="2" id="KW-0805">Transcription regulation</keyword>
<evidence type="ECO:0000256" key="3">
    <source>
        <dbReference type="ARBA" id="ARBA00023125"/>
    </source>
</evidence>
<dbReference type="SUPFAM" id="SSF46785">
    <property type="entry name" value="Winged helix' DNA-binding domain"/>
    <property type="match status" value="1"/>
</dbReference>
<dbReference type="Proteomes" id="UP000715095">
    <property type="component" value="Unassembled WGS sequence"/>
</dbReference>
<comment type="caution">
    <text evidence="6">The sequence shown here is derived from an EMBL/GenBank/DDBJ whole genome shotgun (WGS) entry which is preliminary data.</text>
</comment>
<dbReference type="PRINTS" id="PR00039">
    <property type="entry name" value="HTHLYSR"/>
</dbReference>
<dbReference type="EMBL" id="JACJJC010000005">
    <property type="protein sequence ID" value="MBM6703730.1"/>
    <property type="molecule type" value="Genomic_DNA"/>
</dbReference>
<feature type="domain" description="HTH lysR-type" evidence="5">
    <location>
        <begin position="3"/>
        <end position="60"/>
    </location>
</feature>
<dbReference type="Gene3D" id="3.40.190.10">
    <property type="entry name" value="Periplasmic binding protein-like II"/>
    <property type="match status" value="2"/>
</dbReference>
<reference evidence="6 7" key="1">
    <citation type="journal article" date="2021" name="Sci. Rep.">
        <title>The distribution of antibiotic resistance genes in chicken gut microbiota commensals.</title>
        <authorList>
            <person name="Juricova H."/>
            <person name="Matiasovicova J."/>
            <person name="Kubasova T."/>
            <person name="Cejkova D."/>
            <person name="Rychlik I."/>
        </authorList>
    </citation>
    <scope>NUCLEOTIDE SEQUENCE [LARGE SCALE GENOMIC DNA]</scope>
    <source>
        <strain evidence="6 7">An829</strain>
    </source>
</reference>
<keyword evidence="7" id="KW-1185">Reference proteome</keyword>
<dbReference type="Gene3D" id="1.10.10.10">
    <property type="entry name" value="Winged helix-like DNA-binding domain superfamily/Winged helix DNA-binding domain"/>
    <property type="match status" value="1"/>
</dbReference>
<name>A0ABS2DQV9_9BURK</name>
<gene>
    <name evidence="6" type="ORF">H6A60_04410</name>
</gene>
<keyword evidence="4" id="KW-0804">Transcription</keyword>
<keyword evidence="3" id="KW-0238">DNA-binding</keyword>
<dbReference type="PANTHER" id="PTHR30346:SF28">
    <property type="entry name" value="HTH-TYPE TRANSCRIPTIONAL REGULATOR CYNR"/>
    <property type="match status" value="1"/>
</dbReference>
<dbReference type="SUPFAM" id="SSF53850">
    <property type="entry name" value="Periplasmic binding protein-like II"/>
    <property type="match status" value="1"/>
</dbReference>
<evidence type="ECO:0000259" key="5">
    <source>
        <dbReference type="PROSITE" id="PS50931"/>
    </source>
</evidence>
<dbReference type="InterPro" id="IPR036388">
    <property type="entry name" value="WH-like_DNA-bd_sf"/>
</dbReference>
<organism evidence="6 7">
    <name type="scientific">Sutterella massiliensis</name>
    <dbReference type="NCBI Taxonomy" id="1816689"/>
    <lineage>
        <taxon>Bacteria</taxon>
        <taxon>Pseudomonadati</taxon>
        <taxon>Pseudomonadota</taxon>
        <taxon>Betaproteobacteria</taxon>
        <taxon>Burkholderiales</taxon>
        <taxon>Sutterellaceae</taxon>
        <taxon>Sutterella</taxon>
    </lineage>
</organism>
<sequence length="303" mass="34286">MHFELRQLRHFVAVAESETLTSAAERLFMTQSALSMSIRRLEESLGVRLFARVGRRLLLTNEGERLLEDARAVLRSAERLQSRASALRAGKSHLRIGFCDPGPYWYLVPKIAPYFSDCRFEPVLACGECTVERLLDESFDVLVAADVAHRADIEIEPFAVDRLLLSVPAERIEQLRFAAGDRLSELRDAELFVLEVDGPLSEQSAQLRRTLAPSVNVKLFHDYFFFQQALAEKPALTFTTTLVSSYRHDEGERMLLPIADPLAAIRYDLVRRAGDQNSLAARFCRLARQLAADEIHAPERTKT</sequence>
<dbReference type="PANTHER" id="PTHR30346">
    <property type="entry name" value="TRANSCRIPTIONAL DUAL REGULATOR HCAR-RELATED"/>
    <property type="match status" value="1"/>
</dbReference>
<dbReference type="InterPro" id="IPR036390">
    <property type="entry name" value="WH_DNA-bd_sf"/>
</dbReference>
<dbReference type="Pfam" id="PF00126">
    <property type="entry name" value="HTH_1"/>
    <property type="match status" value="1"/>
</dbReference>
<evidence type="ECO:0000256" key="1">
    <source>
        <dbReference type="ARBA" id="ARBA00009437"/>
    </source>
</evidence>
<proteinExistence type="inferred from homology"/>
<protein>
    <submittedName>
        <fullName evidence="6">LysR family transcriptional regulator</fullName>
    </submittedName>
</protein>